<dbReference type="SMART" id="SM00448">
    <property type="entry name" value="REC"/>
    <property type="match status" value="1"/>
</dbReference>
<feature type="modified residue" description="4-aspartylphosphate" evidence="6">
    <location>
        <position position="53"/>
    </location>
</feature>
<evidence type="ECO:0000256" key="2">
    <source>
        <dbReference type="ARBA" id="ARBA00023015"/>
    </source>
</evidence>
<dbReference type="InterPro" id="IPR016032">
    <property type="entry name" value="Sig_transdc_resp-reg_C-effctor"/>
</dbReference>
<dbReference type="InterPro" id="IPR001789">
    <property type="entry name" value="Sig_transdc_resp-reg_receiver"/>
</dbReference>
<dbReference type="InterPro" id="IPR036388">
    <property type="entry name" value="WH-like_DNA-bd_sf"/>
</dbReference>
<evidence type="ECO:0000256" key="3">
    <source>
        <dbReference type="ARBA" id="ARBA00023125"/>
    </source>
</evidence>
<dbReference type="Proteomes" id="UP000184386">
    <property type="component" value="Unassembled WGS sequence"/>
</dbReference>
<dbReference type="OrthoDB" id="3190595at2"/>
<reference evidence="8 9" key="1">
    <citation type="submission" date="2016-11" db="EMBL/GenBank/DDBJ databases">
        <authorList>
            <person name="Jaros S."/>
            <person name="Januszkiewicz K."/>
            <person name="Wedrychowicz H."/>
        </authorList>
    </citation>
    <scope>NUCLEOTIDE SEQUENCE [LARGE SCALE GENOMIC DNA]</scope>
    <source>
        <strain evidence="8 9">DSM 15929</strain>
    </source>
</reference>
<proteinExistence type="predicted"/>
<dbReference type="SUPFAM" id="SSF46894">
    <property type="entry name" value="C-terminal effector domain of the bipartite response regulators"/>
    <property type="match status" value="1"/>
</dbReference>
<dbReference type="PANTHER" id="PTHR48111">
    <property type="entry name" value="REGULATOR OF RPOS"/>
    <property type="match status" value="1"/>
</dbReference>
<dbReference type="GO" id="GO:0006355">
    <property type="term" value="P:regulation of DNA-templated transcription"/>
    <property type="evidence" value="ECO:0007669"/>
    <property type="project" value="InterPro"/>
</dbReference>
<dbReference type="InterPro" id="IPR039420">
    <property type="entry name" value="WalR-like"/>
</dbReference>
<keyword evidence="6" id="KW-0597">Phosphoprotein</keyword>
<evidence type="ECO:0000256" key="5">
    <source>
        <dbReference type="ARBA" id="ARBA00024867"/>
    </source>
</evidence>
<keyword evidence="2" id="KW-0805">Transcription regulation</keyword>
<dbReference type="InterPro" id="IPR011006">
    <property type="entry name" value="CheY-like_superfamily"/>
</dbReference>
<evidence type="ECO:0000256" key="4">
    <source>
        <dbReference type="ARBA" id="ARBA00023163"/>
    </source>
</evidence>
<gene>
    <name evidence="8" type="ORF">SAMN02745136_02400</name>
</gene>
<dbReference type="Gene3D" id="1.10.10.10">
    <property type="entry name" value="Winged helix-like DNA-binding domain superfamily/Winged helix DNA-binding domain"/>
    <property type="match status" value="1"/>
</dbReference>
<evidence type="ECO:0000313" key="8">
    <source>
        <dbReference type="EMBL" id="SHK39516.1"/>
    </source>
</evidence>
<accession>A0A1M6S4B3</accession>
<protein>
    <recommendedName>
        <fullName evidence="1">Stage 0 sporulation protein A homolog</fullName>
    </recommendedName>
</protein>
<dbReference type="GO" id="GO:0000156">
    <property type="term" value="F:phosphorelay response regulator activity"/>
    <property type="evidence" value="ECO:0007669"/>
    <property type="project" value="TreeGrafter"/>
</dbReference>
<dbReference type="SUPFAM" id="SSF52172">
    <property type="entry name" value="CheY-like"/>
    <property type="match status" value="1"/>
</dbReference>
<evidence type="ECO:0000256" key="6">
    <source>
        <dbReference type="PROSITE-ProRule" id="PRU00169"/>
    </source>
</evidence>
<keyword evidence="3" id="KW-0238">DNA-binding</keyword>
<comment type="function">
    <text evidence="5">May play the central regulatory role in sporulation. It may be an element of the effector pathway responsible for the activation of sporulation genes in response to nutritional stress. Spo0A may act in concert with spo0H (a sigma factor) to control the expression of some genes that are critical to the sporulation process.</text>
</comment>
<evidence type="ECO:0000259" key="7">
    <source>
        <dbReference type="PROSITE" id="PS50110"/>
    </source>
</evidence>
<dbReference type="GO" id="GO:0032993">
    <property type="term" value="C:protein-DNA complex"/>
    <property type="evidence" value="ECO:0007669"/>
    <property type="project" value="TreeGrafter"/>
</dbReference>
<dbReference type="Pfam" id="PF00072">
    <property type="entry name" value="Response_reg"/>
    <property type="match status" value="1"/>
</dbReference>
<dbReference type="STRING" id="1121322.SAMN02745136_02400"/>
<sequence length="315" mass="36403">MVRAVIVDDEILVLDYIKEILLEQKVEIVGEYTRGRTALELIPELKPDIIFLDIEMPGINGIELATEITGRLDAANIVFVTAYDKYAIEAFKLNALHYILKPPSRNDIAQALTRVRKADLATAPSCGEIYIRLFGKIAIQDAEGNSLLKWPTQKTEEMFALLLLFGKKGIDKWSLIEKLWPLSEKIKVEHTMYTTIYRMKKALQEAGIKSVLNNRLGQYFFEIEGIWCDVVQLETIYEAFQKGEEQEERISEQLFFIYQGALFGSKDYLWGELQKYVYQNMFDRLCDALIGIYKKKGNGDKMEEIYLNQQLRNEI</sequence>
<dbReference type="GO" id="GO:0005829">
    <property type="term" value="C:cytosol"/>
    <property type="evidence" value="ECO:0007669"/>
    <property type="project" value="TreeGrafter"/>
</dbReference>
<evidence type="ECO:0000313" key="9">
    <source>
        <dbReference type="Proteomes" id="UP000184386"/>
    </source>
</evidence>
<evidence type="ECO:0000256" key="1">
    <source>
        <dbReference type="ARBA" id="ARBA00018672"/>
    </source>
</evidence>
<dbReference type="PROSITE" id="PS50110">
    <property type="entry name" value="RESPONSE_REGULATORY"/>
    <property type="match status" value="1"/>
</dbReference>
<keyword evidence="9" id="KW-1185">Reference proteome</keyword>
<feature type="domain" description="Response regulatory" evidence="7">
    <location>
        <begin position="3"/>
        <end position="116"/>
    </location>
</feature>
<name>A0A1M6S4B3_9FIRM</name>
<dbReference type="AlphaFoldDB" id="A0A1M6S4B3"/>
<dbReference type="EMBL" id="FRAC01000011">
    <property type="protein sequence ID" value="SHK39516.1"/>
    <property type="molecule type" value="Genomic_DNA"/>
</dbReference>
<dbReference type="RefSeq" id="WP_073276132.1">
    <property type="nucleotide sequence ID" value="NZ_FRAC01000011.1"/>
</dbReference>
<keyword evidence="4" id="KW-0804">Transcription</keyword>
<dbReference type="Gene3D" id="3.40.50.2300">
    <property type="match status" value="1"/>
</dbReference>
<organism evidence="8 9">
    <name type="scientific">Anaerocolumna jejuensis DSM 15929</name>
    <dbReference type="NCBI Taxonomy" id="1121322"/>
    <lineage>
        <taxon>Bacteria</taxon>
        <taxon>Bacillati</taxon>
        <taxon>Bacillota</taxon>
        <taxon>Clostridia</taxon>
        <taxon>Lachnospirales</taxon>
        <taxon>Lachnospiraceae</taxon>
        <taxon>Anaerocolumna</taxon>
    </lineage>
</organism>
<dbReference type="PANTHER" id="PTHR48111:SF69">
    <property type="entry name" value="RESPONSE REGULATOR RECEIVER"/>
    <property type="match status" value="1"/>
</dbReference>
<dbReference type="GO" id="GO:0000976">
    <property type="term" value="F:transcription cis-regulatory region binding"/>
    <property type="evidence" value="ECO:0007669"/>
    <property type="project" value="TreeGrafter"/>
</dbReference>